<name>A0A376B8V9_9ASCO</name>
<dbReference type="InterPro" id="IPR029044">
    <property type="entry name" value="Nucleotide-diphossugar_trans"/>
</dbReference>
<keyword evidence="3 8" id="KW-0328">Glycosyltransferase</keyword>
<dbReference type="VEuPathDB" id="FungiDB:SCODWIG_02321"/>
<evidence type="ECO:0000256" key="5">
    <source>
        <dbReference type="ARBA" id="ARBA00022968"/>
    </source>
</evidence>
<accession>A0A376B8V9</accession>
<sequence length="395" mass="47083">MKFRGQQQERIYKFFGVITALLLTLWLLLPSNVSTTKLSAKAGISLPLETYVSQNNLGFKYNRVKQAPYPGPRVKAAFVTLARNRDLWGLIKSIKSVEDRFNYKFQYNWIFLNDDEFTDEFKRLTTAVVSGETFYGKVPKEQWSVPDWIDKEKAAKGRTEMREKGVLYGDSVPYRFMCRYESGLFFKHPLLDDYEYYWRVEPDVEFFCDIDYDVFKFMKDNNKMYGFTISLHEYEETVKTLWNTTKSFLEEHPQYLHENNMMDFISDDEGFSYNMCHFWSNFEVASLDFWRGPAYTDYFNYLDKAGGFFYERWGDAPVHSIAAALFLDRNQIHHFDDISYYHPPFVQCSVDENVRLNGRCTCDPKEDFTWNDYSCTSKYYYINNLEKPKNWQMNM</sequence>
<dbReference type="EMBL" id="UFAJ01000387">
    <property type="protein sequence ID" value="SSD60560.1"/>
    <property type="molecule type" value="Genomic_DNA"/>
</dbReference>
<dbReference type="Gene3D" id="3.90.550.10">
    <property type="entry name" value="Spore Coat Polysaccharide Biosynthesis Protein SpsA, Chain A"/>
    <property type="match status" value="1"/>
</dbReference>
<dbReference type="PIRSF" id="PIRSF018153">
    <property type="entry name" value="Glyco_trans_15"/>
    <property type="match status" value="1"/>
</dbReference>
<keyword evidence="5" id="KW-0735">Signal-anchor</keyword>
<keyword evidence="7" id="KW-0472">Membrane</keyword>
<protein>
    <submittedName>
        <fullName evidence="8">Probable Alpha-1,2 mannosyltransferase KTR1</fullName>
    </submittedName>
</protein>
<evidence type="ECO:0000256" key="3">
    <source>
        <dbReference type="ARBA" id="ARBA00022676"/>
    </source>
</evidence>
<dbReference type="GO" id="GO:0016020">
    <property type="term" value="C:membrane"/>
    <property type="evidence" value="ECO:0007669"/>
    <property type="project" value="UniProtKB-SubCell"/>
</dbReference>
<keyword evidence="9" id="KW-1185">Reference proteome</keyword>
<dbReference type="Pfam" id="PF01793">
    <property type="entry name" value="Glyco_transf_15"/>
    <property type="match status" value="1"/>
</dbReference>
<evidence type="ECO:0000313" key="9">
    <source>
        <dbReference type="Proteomes" id="UP000262825"/>
    </source>
</evidence>
<dbReference type="Proteomes" id="UP000262825">
    <property type="component" value="Unassembled WGS sequence"/>
</dbReference>
<evidence type="ECO:0000256" key="2">
    <source>
        <dbReference type="ARBA" id="ARBA00007677"/>
    </source>
</evidence>
<gene>
    <name evidence="8" type="ORF">SCODWIG_02321</name>
</gene>
<dbReference type="GO" id="GO:0006487">
    <property type="term" value="P:protein N-linked glycosylation"/>
    <property type="evidence" value="ECO:0007669"/>
    <property type="project" value="TreeGrafter"/>
</dbReference>
<dbReference type="GO" id="GO:0000026">
    <property type="term" value="F:alpha-1,2-mannosyltransferase activity"/>
    <property type="evidence" value="ECO:0007669"/>
    <property type="project" value="TreeGrafter"/>
</dbReference>
<dbReference type="SUPFAM" id="SSF53448">
    <property type="entry name" value="Nucleotide-diphospho-sugar transferases"/>
    <property type="match status" value="1"/>
</dbReference>
<keyword evidence="4 8" id="KW-0808">Transferase</keyword>
<dbReference type="PANTHER" id="PTHR31121:SF6">
    <property type="entry name" value="ALPHA-1,2 MANNOSYLTRANSFERASE KTR1"/>
    <property type="match status" value="1"/>
</dbReference>
<evidence type="ECO:0000256" key="1">
    <source>
        <dbReference type="ARBA" id="ARBA00004606"/>
    </source>
</evidence>
<dbReference type="GO" id="GO:0005794">
    <property type="term" value="C:Golgi apparatus"/>
    <property type="evidence" value="ECO:0007669"/>
    <property type="project" value="TreeGrafter"/>
</dbReference>
<evidence type="ECO:0000256" key="4">
    <source>
        <dbReference type="ARBA" id="ARBA00022679"/>
    </source>
</evidence>
<dbReference type="AlphaFoldDB" id="A0A376B8V9"/>
<reference evidence="9" key="1">
    <citation type="submission" date="2018-06" db="EMBL/GenBank/DDBJ databases">
        <authorList>
            <person name="Guldener U."/>
        </authorList>
    </citation>
    <scope>NUCLEOTIDE SEQUENCE [LARGE SCALE GENOMIC DNA]</scope>
    <source>
        <strain evidence="9">UTAD17</strain>
    </source>
</reference>
<dbReference type="PANTHER" id="PTHR31121">
    <property type="entry name" value="ALPHA-1,2 MANNOSYLTRANSFERASE KTR1"/>
    <property type="match status" value="1"/>
</dbReference>
<comment type="similarity">
    <text evidence="2">Belongs to the glycosyltransferase 15 family.</text>
</comment>
<evidence type="ECO:0000313" key="8">
    <source>
        <dbReference type="EMBL" id="SSD60560.1"/>
    </source>
</evidence>
<feature type="transmembrane region" description="Helical" evidence="7">
    <location>
        <begin position="12"/>
        <end position="29"/>
    </location>
</feature>
<feature type="active site" description="Nucleophile" evidence="6">
    <location>
        <position position="283"/>
    </location>
</feature>
<dbReference type="OrthoDB" id="439943at2759"/>
<dbReference type="GO" id="GO:0006493">
    <property type="term" value="P:protein O-linked glycosylation"/>
    <property type="evidence" value="ECO:0007669"/>
    <property type="project" value="TreeGrafter"/>
</dbReference>
<evidence type="ECO:0000256" key="6">
    <source>
        <dbReference type="PIRSR" id="PIRSR018153-1"/>
    </source>
</evidence>
<comment type="subcellular location">
    <subcellularLocation>
        <location evidence="1">Membrane</location>
        <topology evidence="1">Single-pass type II membrane protein</topology>
    </subcellularLocation>
</comment>
<organism evidence="8 9">
    <name type="scientific">Saccharomycodes ludwigii</name>
    <dbReference type="NCBI Taxonomy" id="36035"/>
    <lineage>
        <taxon>Eukaryota</taxon>
        <taxon>Fungi</taxon>
        <taxon>Dikarya</taxon>
        <taxon>Ascomycota</taxon>
        <taxon>Saccharomycotina</taxon>
        <taxon>Saccharomycetes</taxon>
        <taxon>Saccharomycodales</taxon>
        <taxon>Saccharomycodaceae</taxon>
        <taxon>Saccharomycodes</taxon>
    </lineage>
</organism>
<keyword evidence="7" id="KW-0812">Transmembrane</keyword>
<evidence type="ECO:0000256" key="7">
    <source>
        <dbReference type="SAM" id="Phobius"/>
    </source>
</evidence>
<proteinExistence type="inferred from homology"/>
<dbReference type="FunFam" id="3.90.550.10:FF:000051">
    <property type="entry name" value="Alpha-1,2-mannosyltransferase (Ktr4)"/>
    <property type="match status" value="1"/>
</dbReference>
<keyword evidence="7" id="KW-1133">Transmembrane helix</keyword>
<dbReference type="GO" id="GO:0000032">
    <property type="term" value="P:cell wall mannoprotein biosynthetic process"/>
    <property type="evidence" value="ECO:0007669"/>
    <property type="project" value="TreeGrafter"/>
</dbReference>
<dbReference type="InterPro" id="IPR002685">
    <property type="entry name" value="Glyco_trans_15"/>
</dbReference>